<dbReference type="Proteomes" id="UP000799444">
    <property type="component" value="Unassembled WGS sequence"/>
</dbReference>
<reference evidence="1" key="1">
    <citation type="journal article" date="2020" name="Stud. Mycol.">
        <title>101 Dothideomycetes genomes: a test case for predicting lifestyles and emergence of pathogens.</title>
        <authorList>
            <person name="Haridas S."/>
            <person name="Albert R."/>
            <person name="Binder M."/>
            <person name="Bloem J."/>
            <person name="Labutti K."/>
            <person name="Salamov A."/>
            <person name="Andreopoulos B."/>
            <person name="Baker S."/>
            <person name="Barry K."/>
            <person name="Bills G."/>
            <person name="Bluhm B."/>
            <person name="Cannon C."/>
            <person name="Castanera R."/>
            <person name="Culley D."/>
            <person name="Daum C."/>
            <person name="Ezra D."/>
            <person name="Gonzalez J."/>
            <person name="Henrissat B."/>
            <person name="Kuo A."/>
            <person name="Liang C."/>
            <person name="Lipzen A."/>
            <person name="Lutzoni F."/>
            <person name="Magnuson J."/>
            <person name="Mondo S."/>
            <person name="Nolan M."/>
            <person name="Ohm R."/>
            <person name="Pangilinan J."/>
            <person name="Park H.-J."/>
            <person name="Ramirez L."/>
            <person name="Alfaro M."/>
            <person name="Sun H."/>
            <person name="Tritt A."/>
            <person name="Yoshinaga Y."/>
            <person name="Zwiers L.-H."/>
            <person name="Turgeon B."/>
            <person name="Goodwin S."/>
            <person name="Spatafora J."/>
            <person name="Crous P."/>
            <person name="Grigoriev I."/>
        </authorList>
    </citation>
    <scope>NUCLEOTIDE SEQUENCE</scope>
    <source>
        <strain evidence="1">CBS 125425</strain>
    </source>
</reference>
<proteinExistence type="predicted"/>
<sequence length="542" mass="59349">MAASEPISGPWCKDFESLKKSIVTMPEKYKDTFDYASGLSLAAVCEPSALHIYEMDSDLDSLLLLTQVVLRVRASNTYVPQVNKAGIVVPNGMIVLVEKKAGTDDFARIYQQMEYLTQEQGHLHLSDTYCSFGAIAIVKGIDNTKAPNKDGKYPAAAADEVDSAVQRLKIAITRTIEKSTAGLERIKNIIWHHGPVIHFLNHFIAHTDASIRNRFKAITIHNCLDFTKGILPSTLSNKLNKIQDFNRLESYLKRLSITATFLDSKTQGIHHDGLSIYIFYYAFYINTLLAPTLTHAHHLLVLDSLLLFSYRLHGAAHRLPPSTITSNLRSHLPTHHLTWAHRSTNPSNYTKPLCQSAGTDAQIHHATALSHAPFAPLRPTLPSTFPALSRLFIGPAAALVAAEYYLSIPLALDWRGMQIRVDSRSVWRLHVPHPAFAVASAAHPDAPNSEGNITERVRGTFGGVIEALRGQRGEPGVPGSWKGVWEDVRAACGWALEGCEGRLPKGMGEKVRFVGEGLRRGVWVAVLERAVAMGGGGGGGGG</sequence>
<dbReference type="EMBL" id="ML996142">
    <property type="protein sequence ID" value="KAF2734874.1"/>
    <property type="molecule type" value="Genomic_DNA"/>
</dbReference>
<comment type="caution">
    <text evidence="1">The sequence shown here is derived from an EMBL/GenBank/DDBJ whole genome shotgun (WGS) entry which is preliminary data.</text>
</comment>
<evidence type="ECO:0000313" key="2">
    <source>
        <dbReference type="Proteomes" id="UP000799444"/>
    </source>
</evidence>
<dbReference type="OrthoDB" id="3796651at2759"/>
<name>A0A9P4QY09_9PLEO</name>
<organism evidence="1 2">
    <name type="scientific">Polyplosphaeria fusca</name>
    <dbReference type="NCBI Taxonomy" id="682080"/>
    <lineage>
        <taxon>Eukaryota</taxon>
        <taxon>Fungi</taxon>
        <taxon>Dikarya</taxon>
        <taxon>Ascomycota</taxon>
        <taxon>Pezizomycotina</taxon>
        <taxon>Dothideomycetes</taxon>
        <taxon>Pleosporomycetidae</taxon>
        <taxon>Pleosporales</taxon>
        <taxon>Tetraplosphaeriaceae</taxon>
        <taxon>Polyplosphaeria</taxon>
    </lineage>
</organism>
<protein>
    <submittedName>
        <fullName evidence="1">Uncharacterized protein</fullName>
    </submittedName>
</protein>
<dbReference type="AlphaFoldDB" id="A0A9P4QY09"/>
<keyword evidence="2" id="KW-1185">Reference proteome</keyword>
<evidence type="ECO:0000313" key="1">
    <source>
        <dbReference type="EMBL" id="KAF2734874.1"/>
    </source>
</evidence>
<gene>
    <name evidence="1" type="ORF">EJ04DRAFT_601998</name>
</gene>
<accession>A0A9P4QY09</accession>